<evidence type="ECO:0000256" key="5">
    <source>
        <dbReference type="ARBA" id="ARBA00022989"/>
    </source>
</evidence>
<dbReference type="GO" id="GO:0005044">
    <property type="term" value="F:scavenger receptor activity"/>
    <property type="evidence" value="ECO:0007669"/>
    <property type="project" value="TreeGrafter"/>
</dbReference>
<dbReference type="GO" id="GO:0005886">
    <property type="term" value="C:plasma membrane"/>
    <property type="evidence" value="ECO:0007669"/>
    <property type="project" value="UniProtKB-SubCell"/>
</dbReference>
<dbReference type="OrthoDB" id="195015at2759"/>
<name>A0A8S4QJY4_9NEOP</name>
<dbReference type="PANTHER" id="PTHR11923:SF93">
    <property type="entry name" value="GH07959P-RELATED"/>
    <property type="match status" value="1"/>
</dbReference>
<feature type="non-terminal residue" evidence="8">
    <location>
        <position position="1"/>
    </location>
</feature>
<proteinExistence type="inferred from homology"/>
<evidence type="ECO:0000313" key="8">
    <source>
        <dbReference type="EMBL" id="CAH2208692.1"/>
    </source>
</evidence>
<evidence type="ECO:0000256" key="4">
    <source>
        <dbReference type="ARBA" id="ARBA00022692"/>
    </source>
</evidence>
<keyword evidence="4" id="KW-0812">Transmembrane</keyword>
<keyword evidence="9" id="KW-1185">Reference proteome</keyword>
<evidence type="ECO:0000256" key="7">
    <source>
        <dbReference type="ARBA" id="ARBA00023180"/>
    </source>
</evidence>
<dbReference type="GO" id="GO:0005737">
    <property type="term" value="C:cytoplasm"/>
    <property type="evidence" value="ECO:0007669"/>
    <property type="project" value="TreeGrafter"/>
</dbReference>
<dbReference type="PRINTS" id="PR01609">
    <property type="entry name" value="CD36FAMILY"/>
</dbReference>
<organism evidence="8 9">
    <name type="scientific">Pararge aegeria aegeria</name>
    <dbReference type="NCBI Taxonomy" id="348720"/>
    <lineage>
        <taxon>Eukaryota</taxon>
        <taxon>Metazoa</taxon>
        <taxon>Ecdysozoa</taxon>
        <taxon>Arthropoda</taxon>
        <taxon>Hexapoda</taxon>
        <taxon>Insecta</taxon>
        <taxon>Pterygota</taxon>
        <taxon>Neoptera</taxon>
        <taxon>Endopterygota</taxon>
        <taxon>Lepidoptera</taxon>
        <taxon>Glossata</taxon>
        <taxon>Ditrysia</taxon>
        <taxon>Papilionoidea</taxon>
        <taxon>Nymphalidae</taxon>
        <taxon>Satyrinae</taxon>
        <taxon>Satyrini</taxon>
        <taxon>Parargina</taxon>
        <taxon>Pararge</taxon>
    </lineage>
</organism>
<accession>A0A8S4QJY4</accession>
<dbReference type="InterPro" id="IPR002159">
    <property type="entry name" value="CD36_fam"/>
</dbReference>
<dbReference type="Pfam" id="PF01130">
    <property type="entry name" value="CD36"/>
    <property type="match status" value="1"/>
</dbReference>
<comment type="caution">
    <text evidence="8">The sequence shown here is derived from an EMBL/GenBank/DDBJ whole genome shotgun (WGS) entry which is preliminary data.</text>
</comment>
<protein>
    <submittedName>
        <fullName evidence="8">Jg21356 protein</fullName>
    </submittedName>
</protein>
<reference evidence="8" key="1">
    <citation type="submission" date="2022-03" db="EMBL/GenBank/DDBJ databases">
        <authorList>
            <person name="Lindestad O."/>
        </authorList>
    </citation>
    <scope>NUCLEOTIDE SEQUENCE</scope>
</reference>
<keyword evidence="5" id="KW-1133">Transmembrane helix</keyword>
<evidence type="ECO:0000256" key="6">
    <source>
        <dbReference type="ARBA" id="ARBA00023136"/>
    </source>
</evidence>
<comment type="similarity">
    <text evidence="2">Belongs to the CD36 family.</text>
</comment>
<evidence type="ECO:0000313" key="9">
    <source>
        <dbReference type="Proteomes" id="UP000838756"/>
    </source>
</evidence>
<dbReference type="AlphaFoldDB" id="A0A8S4QJY4"/>
<sequence length="53" mass="6101">NLRLENSSAMFEKWRVIPVPLSFKVYVFNVSNAEEVNEGAKPILNEIGPYVYK</sequence>
<dbReference type="EMBL" id="CAKXAJ010004312">
    <property type="protein sequence ID" value="CAH2208692.1"/>
    <property type="molecule type" value="Genomic_DNA"/>
</dbReference>
<evidence type="ECO:0000256" key="1">
    <source>
        <dbReference type="ARBA" id="ARBA00004236"/>
    </source>
</evidence>
<dbReference type="PANTHER" id="PTHR11923">
    <property type="entry name" value="SCAVENGER RECEPTOR CLASS B TYPE-1 SR-B1"/>
    <property type="match status" value="1"/>
</dbReference>
<keyword evidence="6" id="KW-0472">Membrane</keyword>
<keyword evidence="3" id="KW-1003">Cell membrane</keyword>
<dbReference type="Proteomes" id="UP000838756">
    <property type="component" value="Unassembled WGS sequence"/>
</dbReference>
<gene>
    <name evidence="8" type="primary">jg21356</name>
    <name evidence="8" type="ORF">PAEG_LOCUS1242</name>
</gene>
<comment type="subcellular location">
    <subcellularLocation>
        <location evidence="1">Cell membrane</location>
    </subcellularLocation>
</comment>
<keyword evidence="7" id="KW-0325">Glycoprotein</keyword>
<evidence type="ECO:0000256" key="2">
    <source>
        <dbReference type="ARBA" id="ARBA00010532"/>
    </source>
</evidence>
<evidence type="ECO:0000256" key="3">
    <source>
        <dbReference type="ARBA" id="ARBA00022475"/>
    </source>
</evidence>